<keyword evidence="2" id="KW-0472">Membrane</keyword>
<evidence type="ECO:0000256" key="1">
    <source>
        <dbReference type="SAM" id="MobiDB-lite"/>
    </source>
</evidence>
<comment type="caution">
    <text evidence="3">The sequence shown here is derived from an EMBL/GenBank/DDBJ whole genome shotgun (WGS) entry which is preliminary data.</text>
</comment>
<evidence type="ECO:0000313" key="4">
    <source>
        <dbReference type="Proteomes" id="UP000028828"/>
    </source>
</evidence>
<feature type="region of interest" description="Disordered" evidence="1">
    <location>
        <begin position="97"/>
        <end position="119"/>
    </location>
</feature>
<feature type="transmembrane region" description="Helical" evidence="2">
    <location>
        <begin position="52"/>
        <end position="72"/>
    </location>
</feature>
<gene>
    <name evidence="3" type="ORF">TGP89_276810</name>
</gene>
<feature type="transmembrane region" description="Helical" evidence="2">
    <location>
        <begin position="132"/>
        <end position="153"/>
    </location>
</feature>
<name>A0A086J6Q5_TOXGO</name>
<dbReference type="EMBL" id="AEYI02002569">
    <property type="protein sequence ID" value="KFG27823.1"/>
    <property type="molecule type" value="Genomic_DNA"/>
</dbReference>
<sequence>MLLASASMMPPSNVSCCPGRTSKDRTGATAVFHNKSPRRVSLQVNHKLRYHYARLLLFPYAFIPLVVLFFLMSDDLYVRRTSVAVAASQELRATVNTQEGDSATWGPTTSRRRQPPPSTVDILANLRKNRKLAATSLMALAAAGAVVVTLLTMRQHTTRRRVKLLRAARRAPLSNSPRDEADAGNGFRNQHMETTQRVETGHNMGLELFEQGTVPVLKLRSDDVSFRNQKTDAEVLGPTYQSSDAK</sequence>
<proteinExistence type="predicted"/>
<accession>A0A086J6Q5</accession>
<protein>
    <submittedName>
        <fullName evidence="3">Putative transmembrane protein</fullName>
    </submittedName>
</protein>
<dbReference type="Proteomes" id="UP000028828">
    <property type="component" value="Unassembled WGS sequence"/>
</dbReference>
<keyword evidence="2 3" id="KW-0812">Transmembrane</keyword>
<dbReference type="AlphaFoldDB" id="A0A086J6Q5"/>
<organism evidence="3 4">
    <name type="scientific">Toxoplasma gondii p89</name>
    <dbReference type="NCBI Taxonomy" id="943119"/>
    <lineage>
        <taxon>Eukaryota</taxon>
        <taxon>Sar</taxon>
        <taxon>Alveolata</taxon>
        <taxon>Apicomplexa</taxon>
        <taxon>Conoidasida</taxon>
        <taxon>Coccidia</taxon>
        <taxon>Eucoccidiorida</taxon>
        <taxon>Eimeriorina</taxon>
        <taxon>Sarcocystidae</taxon>
        <taxon>Toxoplasma</taxon>
    </lineage>
</organism>
<keyword evidence="2" id="KW-1133">Transmembrane helix</keyword>
<feature type="region of interest" description="Disordered" evidence="1">
    <location>
        <begin position="1"/>
        <end position="21"/>
    </location>
</feature>
<reference evidence="3 4" key="1">
    <citation type="submission" date="2014-03" db="EMBL/GenBank/DDBJ databases">
        <authorList>
            <person name="Sibley D."/>
            <person name="Venepally P."/>
            <person name="Karamycheva S."/>
            <person name="Hadjithomas M."/>
            <person name="Khan A."/>
            <person name="Brunk B."/>
            <person name="Roos D."/>
            <person name="Caler E."/>
            <person name="Lorenzi H."/>
        </authorList>
    </citation>
    <scope>NUCLEOTIDE SEQUENCE [LARGE SCALE GENOMIC DNA]</scope>
    <source>
        <strain evidence="4">p89</strain>
    </source>
</reference>
<evidence type="ECO:0000313" key="3">
    <source>
        <dbReference type="EMBL" id="KFG27823.1"/>
    </source>
</evidence>
<evidence type="ECO:0000256" key="2">
    <source>
        <dbReference type="SAM" id="Phobius"/>
    </source>
</evidence>
<dbReference type="VEuPathDB" id="ToxoDB:TGP89_276810"/>